<sequence length="1293" mass="143316">MRAEVFSPTAAWALPAMPPPQIVTCITGGLVADWTAMRLLVLASPAGWKPYTMRAPVLCAVVLISLGLAGVIEYLAQKSLKQGGLALSPSQDAIPQSVNIAYLYLPTTIAVLYSLLWTWIDLDVRRMQPWFELSRSHGAKGDQSLLLNYPFEFLAFVPITAWKQRHWPVFIAGIVMMLVFWAITPLQGAIFGKQAVVLTRSAAMSIRSGLIPVEEQAAALDVSILNTAYGITWYDQDLPDFTTAEYALLPFSPTENIASGVNETWTFNTTRFKTDLNCWSATYTENIVNVGGGQYLFDNGQGCSQNISISGGKEDYYNLQYIGWANDAHLDWALHNTECGSEFSHQFIAIVGQGTGNDSNAKFGDITAMFCEPAYMKQEVSIAVDAATAQPLNDSLMELASWTQLDDTTFNSSAFEFLLHAGFSSVVIDRDYPDNLILNQYAKMYDLNVWWPVTNMVGFAIGLHNGSLADFLDTTVLQETYATAHKLIFSSAFSQLISQTEEPRTRSGLVKYTMYGIVISRPFSIAVEGLLAIVAILTAFLLYTIIRSQSNLSSDPDILALSSAIGILGYLKQQEMLLNGLTRPSQNFEVLQLLENYIPMAFSTLLEPFLTLLNRLLCVLQPYQDLLKGRRSPRTTIETKYDSLPPQLMIWRAAKAGHYFLALLSLVVLLANVLAVGLGAIFNESPVSVFTSLNVTTLKLPTVSRDTVLLDGFTDKGVIPYYDHFYMVQTNLSANTSLPPWIDAQFAYLPFSDLSSNGNSSLQYAAVTQGFGLATTCSTLSTNNASLNRIEYTYNTTGLSAAQNAIKAVFEDTPYGNTTICMLPGVVDTRSIGSLNTVPNGRSAHEVYSYLEQEDAWSYYNATAEELAFCESRVVLGWMRYDTSQAESSPNMTFLECTSQMLTAQFNVTVDADGHILYSERVGEYGNITEVLGPNATAVSLDANMLIGDKWHTTSSDSNYLGWHNDSHPRDWMNYYLKLATNSTDLVDADKPLPDAASLIPLIEEIYQRIGAALLGANLDLFTDSLQTRPTLSATSVAQDTRIFMDSTAFTISMTILGIYLVVGITFYARQRKILLPRMPSTIGSTVAFAAGSRAIRMYRGAEEKGQCKDTYSFGKYVGEDGKAHIGIELDPYVMEPQVFYLVCYNDKDPSEEIKKRHTFQPALLHGYCRRRVRSADYPGMTEGAGHSVRGAMVTGLTRDNLERLDYFEGSSYDRRVVRPKLLTQVGNDKGEGNVEGEQVITESYIFLDEKSLEDKEWDFQEFRRDKLKQWTRAGYVFEDCDPDDVATVSAGV</sequence>
<feature type="transmembrane region" description="Helical" evidence="1">
    <location>
        <begin position="659"/>
        <end position="682"/>
    </location>
</feature>
<dbReference type="STRING" id="694573.A0A194ULY5"/>
<protein>
    <submittedName>
        <fullName evidence="3">Protein AIG2</fullName>
    </submittedName>
</protein>
<dbReference type="PANTHER" id="PTHR37544:SF3">
    <property type="entry name" value="SPRAY"/>
    <property type="match status" value="1"/>
</dbReference>
<name>A0A194ULY5_CYTMA</name>
<dbReference type="Pfam" id="PF06094">
    <property type="entry name" value="GGACT"/>
    <property type="match status" value="1"/>
</dbReference>
<dbReference type="Pfam" id="PF11915">
    <property type="entry name" value="DUF3433"/>
    <property type="match status" value="2"/>
</dbReference>
<keyword evidence="1" id="KW-0472">Membrane</keyword>
<dbReference type="PANTHER" id="PTHR37544">
    <property type="entry name" value="SPRAY-RELATED"/>
    <property type="match status" value="1"/>
</dbReference>
<proteinExistence type="predicted"/>
<feature type="transmembrane region" description="Helical" evidence="1">
    <location>
        <begin position="20"/>
        <end position="43"/>
    </location>
</feature>
<evidence type="ECO:0000256" key="1">
    <source>
        <dbReference type="SAM" id="Phobius"/>
    </source>
</evidence>
<keyword evidence="1" id="KW-0812">Transmembrane</keyword>
<dbReference type="InterPro" id="IPR021840">
    <property type="entry name" value="DUF3433"/>
</dbReference>
<feature type="transmembrane region" description="Helical" evidence="1">
    <location>
        <begin position="101"/>
        <end position="124"/>
    </location>
</feature>
<dbReference type="InterPro" id="IPR036568">
    <property type="entry name" value="GGCT-like_sf"/>
</dbReference>
<keyword evidence="4" id="KW-1185">Reference proteome</keyword>
<feature type="transmembrane region" description="Helical" evidence="1">
    <location>
        <begin position="1049"/>
        <end position="1069"/>
    </location>
</feature>
<dbReference type="EMBL" id="KN714666">
    <property type="protein sequence ID" value="KUI52674.1"/>
    <property type="molecule type" value="Genomic_DNA"/>
</dbReference>
<dbReference type="CDD" id="cd06661">
    <property type="entry name" value="GGCT_like"/>
    <property type="match status" value="1"/>
</dbReference>
<dbReference type="Gene3D" id="3.10.490.10">
    <property type="entry name" value="Gamma-glutamyl cyclotransferase-like"/>
    <property type="match status" value="1"/>
</dbReference>
<dbReference type="InterPro" id="IPR009288">
    <property type="entry name" value="AIG2-like_dom"/>
</dbReference>
<feature type="domain" description="Gamma-glutamylcyclotransferase AIG2-like" evidence="2">
    <location>
        <begin position="1157"/>
        <end position="1222"/>
    </location>
</feature>
<accession>A0A194ULY5</accession>
<organism evidence="3 4">
    <name type="scientific">Cytospora mali</name>
    <name type="common">Apple Valsa canker fungus</name>
    <name type="synonym">Valsa mali</name>
    <dbReference type="NCBI Taxonomy" id="578113"/>
    <lineage>
        <taxon>Eukaryota</taxon>
        <taxon>Fungi</taxon>
        <taxon>Dikarya</taxon>
        <taxon>Ascomycota</taxon>
        <taxon>Pezizomycotina</taxon>
        <taxon>Sordariomycetes</taxon>
        <taxon>Sordariomycetidae</taxon>
        <taxon>Diaporthales</taxon>
        <taxon>Cytosporaceae</taxon>
        <taxon>Cytospora</taxon>
    </lineage>
</organism>
<dbReference type="Proteomes" id="UP000078576">
    <property type="component" value="Unassembled WGS sequence"/>
</dbReference>
<evidence type="ECO:0000259" key="2">
    <source>
        <dbReference type="Pfam" id="PF06094"/>
    </source>
</evidence>
<feature type="transmembrane region" description="Helical" evidence="1">
    <location>
        <begin position="55"/>
        <end position="76"/>
    </location>
</feature>
<dbReference type="OrthoDB" id="3248909at2759"/>
<gene>
    <name evidence="3" type="ORF">VP1G_00195</name>
</gene>
<feature type="transmembrane region" description="Helical" evidence="1">
    <location>
        <begin position="168"/>
        <end position="191"/>
    </location>
</feature>
<keyword evidence="1" id="KW-1133">Transmembrane helix</keyword>
<evidence type="ECO:0000313" key="4">
    <source>
        <dbReference type="Proteomes" id="UP000078576"/>
    </source>
</evidence>
<dbReference type="InterPro" id="IPR013024">
    <property type="entry name" value="GGCT-like"/>
</dbReference>
<feature type="transmembrane region" description="Helical" evidence="1">
    <location>
        <begin position="523"/>
        <end position="546"/>
    </location>
</feature>
<reference evidence="4" key="1">
    <citation type="submission" date="2014-12" db="EMBL/GenBank/DDBJ databases">
        <title>Genome Sequence of Valsa Canker Pathogens Uncovers a Specific Adaption of Colonization on Woody Bark.</title>
        <authorList>
            <person name="Yin Z."/>
            <person name="Liu H."/>
            <person name="Gao X."/>
            <person name="Li Z."/>
            <person name="Song N."/>
            <person name="Ke X."/>
            <person name="Dai Q."/>
            <person name="Wu Y."/>
            <person name="Sun Y."/>
            <person name="Xu J.-R."/>
            <person name="Kang Z.K."/>
            <person name="Wang L."/>
            <person name="Huang L."/>
        </authorList>
    </citation>
    <scope>NUCLEOTIDE SEQUENCE [LARGE SCALE GENOMIC DNA]</scope>
    <source>
        <strain evidence="4">SXYL134</strain>
    </source>
</reference>
<dbReference type="SUPFAM" id="SSF110857">
    <property type="entry name" value="Gamma-glutamyl cyclotransferase-like"/>
    <property type="match status" value="1"/>
</dbReference>
<evidence type="ECO:0000313" key="3">
    <source>
        <dbReference type="EMBL" id="KUI52674.1"/>
    </source>
</evidence>